<evidence type="ECO:0008006" key="3">
    <source>
        <dbReference type="Google" id="ProtNLM"/>
    </source>
</evidence>
<dbReference type="Proteomes" id="UP001168972">
    <property type="component" value="Unassembled WGS sequence"/>
</dbReference>
<keyword evidence="2" id="KW-1185">Reference proteome</keyword>
<dbReference type="InterPro" id="IPR024079">
    <property type="entry name" value="MetalloPept_cat_dom_sf"/>
</dbReference>
<evidence type="ECO:0000313" key="2">
    <source>
        <dbReference type="Proteomes" id="UP001168972"/>
    </source>
</evidence>
<sequence length="586" mass="67742">MFVPVSTVFYGIIISRPAKIVERTTFSNSNIFMRNRGKNAENDVLKGMIKDGEREIHINWKKTEQLLVNEHLPVWFANMKNQKSCRLSASPTIHKLRQNFVKENLGEMIFYHDIETMSSVVYFKNTKTLCGVVDIRYIIIEMPLSESNQGHHVGGSYVKLRDNTLNVHNHLKMFGFPIHSSSEESSNDADDQFGSTYNYQIPSKRQRVDDNNSGTQVTTLYPEILIFVPYKMIEYVLRGHITNAPAYILRYYIVHLNCVDMLLAKLSTNQIKIHLNIAGIVFEGQNNIFDFMKYIDVPFGVHGPNPNRYVDAGPTFSSITNYININQDTFPEDSYDFYFVSIGTEIWGVGNPSQGVSIEFDYYEARKVMPPLNRGRLGLLVQYSGRSDYVIAAHELGHLMFLKHEPPTKGYQDGIKQCYAIMQETNPYCIDCLKWTKENIEDLKKFVKENRNHCFLLNKPRSLYPNGQRIKTLSRLQQCQCYGFEHWPIRNLDDYIDEVSQSGCDREMICGQNFREVNTILPFDGTPCTNNKVRTIYLSDDLISLKMYVTLNDYIGFKVCWNKACQVISDLRGSPTPQHKPWNFHK</sequence>
<protein>
    <recommendedName>
        <fullName evidence="3">Peptidase M12B domain-containing protein</fullName>
    </recommendedName>
</protein>
<gene>
    <name evidence="1" type="ORF">PV327_005883</name>
</gene>
<reference evidence="1" key="1">
    <citation type="journal article" date="2023" name="bioRxiv">
        <title>Scaffold-level genome assemblies of two parasitoid biocontrol wasps reveal the parthenogenesis mechanism and an associated novel virus.</title>
        <authorList>
            <person name="Inwood S."/>
            <person name="Skelly J."/>
            <person name="Guhlin J."/>
            <person name="Harrop T."/>
            <person name="Goldson S."/>
            <person name="Dearden P."/>
        </authorList>
    </citation>
    <scope>NUCLEOTIDE SEQUENCE</scope>
    <source>
        <strain evidence="1">Lincoln</strain>
        <tissue evidence="1">Whole body</tissue>
    </source>
</reference>
<comment type="caution">
    <text evidence="1">The sequence shown here is derived from an EMBL/GenBank/DDBJ whole genome shotgun (WGS) entry which is preliminary data.</text>
</comment>
<proteinExistence type="predicted"/>
<name>A0AA39G2C0_MICHY</name>
<dbReference type="SUPFAM" id="SSF55486">
    <property type="entry name" value="Metalloproteases ('zincins'), catalytic domain"/>
    <property type="match status" value="1"/>
</dbReference>
<organism evidence="1 2">
    <name type="scientific">Microctonus hyperodae</name>
    <name type="common">Parasitoid wasp</name>
    <dbReference type="NCBI Taxonomy" id="165561"/>
    <lineage>
        <taxon>Eukaryota</taxon>
        <taxon>Metazoa</taxon>
        <taxon>Ecdysozoa</taxon>
        <taxon>Arthropoda</taxon>
        <taxon>Hexapoda</taxon>
        <taxon>Insecta</taxon>
        <taxon>Pterygota</taxon>
        <taxon>Neoptera</taxon>
        <taxon>Endopterygota</taxon>
        <taxon>Hymenoptera</taxon>
        <taxon>Apocrita</taxon>
        <taxon>Ichneumonoidea</taxon>
        <taxon>Braconidae</taxon>
        <taxon>Euphorinae</taxon>
        <taxon>Microctonus</taxon>
    </lineage>
</organism>
<dbReference type="AlphaFoldDB" id="A0AA39G2C0"/>
<dbReference type="Gene3D" id="3.40.390.10">
    <property type="entry name" value="Collagenase (Catalytic Domain)"/>
    <property type="match status" value="1"/>
</dbReference>
<dbReference type="GO" id="GO:0008237">
    <property type="term" value="F:metallopeptidase activity"/>
    <property type="evidence" value="ECO:0007669"/>
    <property type="project" value="InterPro"/>
</dbReference>
<dbReference type="EMBL" id="JAQQBR010000003">
    <property type="protein sequence ID" value="KAK0180217.1"/>
    <property type="molecule type" value="Genomic_DNA"/>
</dbReference>
<reference evidence="1" key="2">
    <citation type="submission" date="2023-03" db="EMBL/GenBank/DDBJ databases">
        <authorList>
            <person name="Inwood S.N."/>
            <person name="Skelly J.G."/>
            <person name="Guhlin J."/>
            <person name="Harrop T.W.R."/>
            <person name="Goldson S.G."/>
            <person name="Dearden P.K."/>
        </authorList>
    </citation>
    <scope>NUCLEOTIDE SEQUENCE</scope>
    <source>
        <strain evidence="1">Lincoln</strain>
        <tissue evidence="1">Whole body</tissue>
    </source>
</reference>
<accession>A0AA39G2C0</accession>
<evidence type="ECO:0000313" key="1">
    <source>
        <dbReference type="EMBL" id="KAK0180217.1"/>
    </source>
</evidence>